<feature type="transmembrane region" description="Helical" evidence="5">
    <location>
        <begin position="53"/>
        <end position="72"/>
    </location>
</feature>
<dbReference type="Pfam" id="PF04932">
    <property type="entry name" value="Wzy_C"/>
    <property type="match status" value="1"/>
</dbReference>
<organism evidence="7 8">
    <name type="scientific">Enhygromyxa salina</name>
    <dbReference type="NCBI Taxonomy" id="215803"/>
    <lineage>
        <taxon>Bacteria</taxon>
        <taxon>Pseudomonadati</taxon>
        <taxon>Myxococcota</taxon>
        <taxon>Polyangia</taxon>
        <taxon>Nannocystales</taxon>
        <taxon>Nannocystaceae</taxon>
        <taxon>Enhygromyxa</taxon>
    </lineage>
</organism>
<accession>A0A2S9YSS4</accession>
<evidence type="ECO:0000313" key="7">
    <source>
        <dbReference type="EMBL" id="PRQ08120.1"/>
    </source>
</evidence>
<proteinExistence type="predicted"/>
<dbReference type="Proteomes" id="UP000238823">
    <property type="component" value="Unassembled WGS sequence"/>
</dbReference>
<evidence type="ECO:0000259" key="6">
    <source>
        <dbReference type="Pfam" id="PF04932"/>
    </source>
</evidence>
<feature type="transmembrane region" description="Helical" evidence="5">
    <location>
        <begin position="116"/>
        <end position="134"/>
    </location>
</feature>
<evidence type="ECO:0000256" key="4">
    <source>
        <dbReference type="ARBA" id="ARBA00023136"/>
    </source>
</evidence>
<feature type="transmembrane region" description="Helical" evidence="5">
    <location>
        <begin position="84"/>
        <end position="104"/>
    </location>
</feature>
<evidence type="ECO:0000256" key="2">
    <source>
        <dbReference type="ARBA" id="ARBA00022692"/>
    </source>
</evidence>
<protein>
    <submittedName>
        <fullName evidence="7">O-Antigen ligase</fullName>
    </submittedName>
</protein>
<name>A0A2S9YSS4_9BACT</name>
<feature type="transmembrane region" description="Helical" evidence="5">
    <location>
        <begin position="228"/>
        <end position="245"/>
    </location>
</feature>
<dbReference type="GO" id="GO:0016020">
    <property type="term" value="C:membrane"/>
    <property type="evidence" value="ECO:0007669"/>
    <property type="project" value="UniProtKB-SubCell"/>
</dbReference>
<feature type="transmembrane region" description="Helical" evidence="5">
    <location>
        <begin position="146"/>
        <end position="168"/>
    </location>
</feature>
<sequence length="413" mass="43334">MPAPHHTSRRPAVPTPAASGAGREVLCGFALALFLVSGSWSLARVAGVEPMVIWQPRVWAVIVLVALAFMPARGRAGGRARGRSVLGAELAWLGFSLVSITWAPELELAEDQAVDLALLIAVAVALHRLAHTSRIERLASTLRSSLLVLLLGLAALALLGGVGGRMAVLGGGPNVFGRNMGLLCLLALERALCFGVARSRSRGWWLPVWALVACVAAGLVALSGSRGAMISTVIAAGLLLMLGRARLSRRLAVALGVLGLFVGLLVLTPLGDRVIESFASRVLNLLVADRYVSSRDQIYLIALEGGATRPIAGHGLASFAAQTPWPYAHNLALDAWFETGAIGVALLGLYLGRSALLLARVGTSGRELWVAIALLILVGAQFSGGRYDARALLVCVALALALPRPMPRVRRSP</sequence>
<evidence type="ECO:0000256" key="3">
    <source>
        <dbReference type="ARBA" id="ARBA00022989"/>
    </source>
</evidence>
<dbReference type="InterPro" id="IPR007016">
    <property type="entry name" value="O-antigen_ligase-rel_domated"/>
</dbReference>
<reference evidence="7 8" key="1">
    <citation type="submission" date="2018-03" db="EMBL/GenBank/DDBJ databases">
        <title>Draft Genome Sequences of the Obligatory Marine Myxobacteria Enhygromyxa salina SWB007.</title>
        <authorList>
            <person name="Poehlein A."/>
            <person name="Moghaddam J.A."/>
            <person name="Harms H."/>
            <person name="Alanjari M."/>
            <person name="Koenig G.M."/>
            <person name="Daniel R."/>
            <person name="Schaeberle T.F."/>
        </authorList>
    </citation>
    <scope>NUCLEOTIDE SEQUENCE [LARGE SCALE GENOMIC DNA]</scope>
    <source>
        <strain evidence="7 8">SWB007</strain>
    </source>
</reference>
<evidence type="ECO:0000313" key="8">
    <source>
        <dbReference type="Proteomes" id="UP000238823"/>
    </source>
</evidence>
<evidence type="ECO:0000256" key="1">
    <source>
        <dbReference type="ARBA" id="ARBA00004141"/>
    </source>
</evidence>
<evidence type="ECO:0000256" key="5">
    <source>
        <dbReference type="SAM" id="Phobius"/>
    </source>
</evidence>
<comment type="subcellular location">
    <subcellularLocation>
        <location evidence="1">Membrane</location>
        <topology evidence="1">Multi-pass membrane protein</topology>
    </subcellularLocation>
</comment>
<comment type="caution">
    <text evidence="7">The sequence shown here is derived from an EMBL/GenBank/DDBJ whole genome shotgun (WGS) entry which is preliminary data.</text>
</comment>
<feature type="transmembrane region" description="Helical" evidence="5">
    <location>
        <begin position="252"/>
        <end position="271"/>
    </location>
</feature>
<keyword evidence="3 5" id="KW-1133">Transmembrane helix</keyword>
<dbReference type="EMBL" id="PVNL01000044">
    <property type="protein sequence ID" value="PRQ08120.1"/>
    <property type="molecule type" value="Genomic_DNA"/>
</dbReference>
<feature type="transmembrane region" description="Helical" evidence="5">
    <location>
        <begin position="335"/>
        <end position="356"/>
    </location>
</feature>
<feature type="domain" description="O-antigen ligase-related" evidence="6">
    <location>
        <begin position="213"/>
        <end position="347"/>
    </location>
</feature>
<feature type="transmembrane region" description="Helical" evidence="5">
    <location>
        <begin position="180"/>
        <end position="197"/>
    </location>
</feature>
<dbReference type="GO" id="GO:0016874">
    <property type="term" value="F:ligase activity"/>
    <property type="evidence" value="ECO:0007669"/>
    <property type="project" value="UniProtKB-KW"/>
</dbReference>
<gene>
    <name evidence="7" type="ORF">ENSA7_20920</name>
</gene>
<dbReference type="PANTHER" id="PTHR37422">
    <property type="entry name" value="TEICHURONIC ACID BIOSYNTHESIS PROTEIN TUAE"/>
    <property type="match status" value="1"/>
</dbReference>
<dbReference type="PANTHER" id="PTHR37422:SF13">
    <property type="entry name" value="LIPOPOLYSACCHARIDE BIOSYNTHESIS PROTEIN PA4999-RELATED"/>
    <property type="match status" value="1"/>
</dbReference>
<keyword evidence="4 5" id="KW-0472">Membrane</keyword>
<keyword evidence="2 5" id="KW-0812">Transmembrane</keyword>
<dbReference type="InterPro" id="IPR051533">
    <property type="entry name" value="WaaL-like"/>
</dbReference>
<feature type="transmembrane region" description="Helical" evidence="5">
    <location>
        <begin position="204"/>
        <end position="222"/>
    </location>
</feature>
<keyword evidence="7" id="KW-0436">Ligase</keyword>
<dbReference type="AlphaFoldDB" id="A0A2S9YSS4"/>